<dbReference type="STRING" id="226506.SAMN04488519_1127"/>
<dbReference type="Proteomes" id="UP000199564">
    <property type="component" value="Unassembled WGS sequence"/>
</dbReference>
<dbReference type="EMBL" id="FOVW01000012">
    <property type="protein sequence ID" value="SFO70141.1"/>
    <property type="molecule type" value="Genomic_DNA"/>
</dbReference>
<dbReference type="Pfam" id="PF05299">
    <property type="entry name" value="Peptidase_M61"/>
    <property type="match status" value="1"/>
</dbReference>
<dbReference type="Gene3D" id="1.10.390.10">
    <property type="entry name" value="Neutral Protease Domain 2"/>
    <property type="match status" value="1"/>
</dbReference>
<feature type="domain" description="Peptidase M61 N-terminal" evidence="2">
    <location>
        <begin position="9"/>
        <end position="164"/>
    </location>
</feature>
<evidence type="ECO:0000259" key="2">
    <source>
        <dbReference type="Pfam" id="PF17899"/>
    </source>
</evidence>
<dbReference type="PIRSF" id="PIRSF016493">
    <property type="entry name" value="Glycyl_aminpptds"/>
    <property type="match status" value="1"/>
</dbReference>
<proteinExistence type="predicted"/>
<organism evidence="3 4">
    <name type="scientific">Algoriphagus ornithinivorans</name>
    <dbReference type="NCBI Taxonomy" id="226506"/>
    <lineage>
        <taxon>Bacteria</taxon>
        <taxon>Pseudomonadati</taxon>
        <taxon>Bacteroidota</taxon>
        <taxon>Cytophagia</taxon>
        <taxon>Cytophagales</taxon>
        <taxon>Cyclobacteriaceae</taxon>
        <taxon>Algoriphagus</taxon>
    </lineage>
</organism>
<keyword evidence="3" id="KW-0482">Metalloprotease</keyword>
<dbReference type="RefSeq" id="WP_091655389.1">
    <property type="nucleotide sequence ID" value="NZ_FOVW01000012.1"/>
</dbReference>
<protein>
    <submittedName>
        <fullName evidence="3">Predicted metalloprotease, contains C-terminal PDZ domain</fullName>
    </submittedName>
</protein>
<dbReference type="InterPro" id="IPR040756">
    <property type="entry name" value="Peptidase_M61_N"/>
</dbReference>
<dbReference type="GO" id="GO:0008237">
    <property type="term" value="F:metallopeptidase activity"/>
    <property type="evidence" value="ECO:0007669"/>
    <property type="project" value="UniProtKB-KW"/>
</dbReference>
<accession>A0A1I5JCQ4</accession>
<evidence type="ECO:0000313" key="4">
    <source>
        <dbReference type="Proteomes" id="UP000199564"/>
    </source>
</evidence>
<gene>
    <name evidence="3" type="ORF">SAMN04488519_1127</name>
</gene>
<name>A0A1I5JCQ4_9BACT</name>
<reference evidence="4" key="1">
    <citation type="submission" date="2016-10" db="EMBL/GenBank/DDBJ databases">
        <authorList>
            <person name="Varghese N."/>
            <person name="Submissions S."/>
        </authorList>
    </citation>
    <scope>NUCLEOTIDE SEQUENCE [LARGE SCALE GENOMIC DNA]</scope>
    <source>
        <strain evidence="4">DSM 15282</strain>
    </source>
</reference>
<dbReference type="InterPro" id="IPR024191">
    <property type="entry name" value="Peptidase_M61"/>
</dbReference>
<dbReference type="GO" id="GO:0006508">
    <property type="term" value="P:proteolysis"/>
    <property type="evidence" value="ECO:0007669"/>
    <property type="project" value="UniProtKB-KW"/>
</dbReference>
<dbReference type="Pfam" id="PF17899">
    <property type="entry name" value="Peptidase_M61_N"/>
    <property type="match status" value="1"/>
</dbReference>
<sequence>MFEFLFKSSNPLSQFLEIELKIPVSQSGEVQLQLPSWRAGRYQFANYAQNIRKISLSDQQGKPIQLRKNSKDCWAFDAKEIQTYFLNYEYYAGKMDAGSCWVDDQQIYINFVNCCFEVKSSDDFPYSIEIQDSRFKDFVCTLSKRSGGQFLADSFQELADSTFLTSEKLTHWEYESNHAQFHIWINGEIAFSKTELLQAFKNFTDKLIADFGEFPEKEYHFIFQLLPYKHFHGVEHKKGTVITFGPAQELSNPEQFGDLMGVSCHEMYHAWNVCRIRPQELLPYDFSKENYSEAGWILEGITTYMGDLYLLKSGFFNLDEYLKELEKIIWRVSSNFGWRNKNLLDSSLELWLDGYQEGIPDRKQNIYANGCLVAFAIDLELLQQGSSLTEVMKEAWQRFGKPNIGYDLQTFWKLIQKREGHWDSQTFFRKFIAGNEDILKLLEQLILPFGMKITKSPNEEILTKQLGIILKEGKIQKIHPESPAYFNLMVGDEIIESKIKSSQITLKVKRLNGGQHQLSFDEGGNFFPVVQVKKMEETLLMQKWRK</sequence>
<keyword evidence="4" id="KW-1185">Reference proteome</keyword>
<evidence type="ECO:0000313" key="3">
    <source>
        <dbReference type="EMBL" id="SFO70141.1"/>
    </source>
</evidence>
<feature type="domain" description="Peptidase M61 catalytic" evidence="1">
    <location>
        <begin position="259"/>
        <end position="373"/>
    </location>
</feature>
<keyword evidence="3" id="KW-0378">Hydrolase</keyword>
<dbReference type="InterPro" id="IPR007963">
    <property type="entry name" value="Peptidase_M61_catalytic"/>
</dbReference>
<keyword evidence="3" id="KW-0645">Protease</keyword>
<evidence type="ECO:0000259" key="1">
    <source>
        <dbReference type="Pfam" id="PF05299"/>
    </source>
</evidence>
<dbReference type="Gene3D" id="2.60.40.3650">
    <property type="match status" value="1"/>
</dbReference>
<dbReference type="AlphaFoldDB" id="A0A1I5JCQ4"/>
<dbReference type="InterPro" id="IPR027268">
    <property type="entry name" value="Peptidase_M4/M1_CTD_sf"/>
</dbReference>